<name>Q5Z636_ORYSJ</name>
<gene>
    <name evidence="2" type="primary">P0567G03.36</name>
</gene>
<accession>Q5Z636</accession>
<dbReference type="Proteomes" id="UP000000763">
    <property type="component" value="Chromosome 6"/>
</dbReference>
<feature type="compositionally biased region" description="Low complexity" evidence="1">
    <location>
        <begin position="60"/>
        <end position="77"/>
    </location>
</feature>
<feature type="compositionally biased region" description="Low complexity" evidence="1">
    <location>
        <begin position="1"/>
        <end position="53"/>
    </location>
</feature>
<reference evidence="3" key="1">
    <citation type="journal article" date="2005" name="Nature">
        <title>The map-based sequence of the rice genome.</title>
        <authorList>
            <consortium name="International rice genome sequencing project (IRGSP)"/>
            <person name="Matsumoto T."/>
            <person name="Wu J."/>
            <person name="Kanamori H."/>
            <person name="Katayose Y."/>
            <person name="Fujisawa M."/>
            <person name="Namiki N."/>
            <person name="Mizuno H."/>
            <person name="Yamamoto K."/>
            <person name="Antonio B.A."/>
            <person name="Baba T."/>
            <person name="Sakata K."/>
            <person name="Nagamura Y."/>
            <person name="Aoki H."/>
            <person name="Arikawa K."/>
            <person name="Arita K."/>
            <person name="Bito T."/>
            <person name="Chiden Y."/>
            <person name="Fujitsuka N."/>
            <person name="Fukunaka R."/>
            <person name="Hamada M."/>
            <person name="Harada C."/>
            <person name="Hayashi A."/>
            <person name="Hijishita S."/>
            <person name="Honda M."/>
            <person name="Hosokawa S."/>
            <person name="Ichikawa Y."/>
            <person name="Idonuma A."/>
            <person name="Iijima M."/>
            <person name="Ikeda M."/>
            <person name="Ikeno M."/>
            <person name="Ito K."/>
            <person name="Ito S."/>
            <person name="Ito T."/>
            <person name="Ito Y."/>
            <person name="Ito Y."/>
            <person name="Iwabuchi A."/>
            <person name="Kamiya K."/>
            <person name="Karasawa W."/>
            <person name="Kurita K."/>
            <person name="Katagiri S."/>
            <person name="Kikuta A."/>
            <person name="Kobayashi H."/>
            <person name="Kobayashi N."/>
            <person name="Machita K."/>
            <person name="Maehara T."/>
            <person name="Masukawa M."/>
            <person name="Mizubayashi T."/>
            <person name="Mukai Y."/>
            <person name="Nagasaki H."/>
            <person name="Nagata Y."/>
            <person name="Naito S."/>
            <person name="Nakashima M."/>
            <person name="Nakama Y."/>
            <person name="Nakamichi Y."/>
            <person name="Nakamura M."/>
            <person name="Meguro A."/>
            <person name="Negishi M."/>
            <person name="Ohta I."/>
            <person name="Ohta T."/>
            <person name="Okamoto M."/>
            <person name="Ono N."/>
            <person name="Saji S."/>
            <person name="Sakaguchi M."/>
            <person name="Sakai K."/>
            <person name="Shibata M."/>
            <person name="Shimokawa T."/>
            <person name="Song J."/>
            <person name="Takazaki Y."/>
            <person name="Terasawa K."/>
            <person name="Tsugane M."/>
            <person name="Tsuji K."/>
            <person name="Ueda S."/>
            <person name="Waki K."/>
            <person name="Yamagata H."/>
            <person name="Yamamoto M."/>
            <person name="Yamamoto S."/>
            <person name="Yamane H."/>
            <person name="Yoshiki S."/>
            <person name="Yoshihara R."/>
            <person name="Yukawa K."/>
            <person name="Zhong H."/>
            <person name="Yano M."/>
            <person name="Yuan Q."/>
            <person name="Ouyang S."/>
            <person name="Liu J."/>
            <person name="Jones K.M."/>
            <person name="Gansberger K."/>
            <person name="Moffat K."/>
            <person name="Hill J."/>
            <person name="Bera J."/>
            <person name="Fadrosh D."/>
            <person name="Jin S."/>
            <person name="Johri S."/>
            <person name="Kim M."/>
            <person name="Overton L."/>
            <person name="Reardon M."/>
            <person name="Tsitrin T."/>
            <person name="Vuong H."/>
            <person name="Weaver B."/>
            <person name="Ciecko A."/>
            <person name="Tallon L."/>
            <person name="Jackson J."/>
            <person name="Pai G."/>
            <person name="Aken S.V."/>
            <person name="Utterback T."/>
            <person name="Reidmuller S."/>
            <person name="Feldblyum T."/>
            <person name="Hsiao J."/>
            <person name="Zismann V."/>
            <person name="Iobst S."/>
            <person name="de Vazeille A.R."/>
            <person name="Buell C.R."/>
            <person name="Ying K."/>
            <person name="Li Y."/>
            <person name="Lu T."/>
            <person name="Huang Y."/>
            <person name="Zhao Q."/>
            <person name="Feng Q."/>
            <person name="Zhang L."/>
            <person name="Zhu J."/>
            <person name="Weng Q."/>
            <person name="Mu J."/>
            <person name="Lu Y."/>
            <person name="Fan D."/>
            <person name="Liu Y."/>
            <person name="Guan J."/>
            <person name="Zhang Y."/>
            <person name="Yu S."/>
            <person name="Liu X."/>
            <person name="Zhang Y."/>
            <person name="Hong G."/>
            <person name="Han B."/>
            <person name="Choisne N."/>
            <person name="Demange N."/>
            <person name="Orjeda G."/>
            <person name="Samain S."/>
            <person name="Cattolico L."/>
            <person name="Pelletier E."/>
            <person name="Couloux A."/>
            <person name="Segurens B."/>
            <person name="Wincker P."/>
            <person name="D'Hont A."/>
            <person name="Scarpelli C."/>
            <person name="Weissenbach J."/>
            <person name="Salanoubat M."/>
            <person name="Quetier F."/>
            <person name="Yu Y."/>
            <person name="Kim H.R."/>
            <person name="Rambo T."/>
            <person name="Currie J."/>
            <person name="Collura K."/>
            <person name="Luo M."/>
            <person name="Yang T."/>
            <person name="Ammiraju J.S.S."/>
            <person name="Engler F."/>
            <person name="Soderlund C."/>
            <person name="Wing R.A."/>
            <person name="Palmer L.E."/>
            <person name="de la Bastide M."/>
            <person name="Spiegel L."/>
            <person name="Nascimento L."/>
            <person name="Zutavern T."/>
            <person name="O'Shaughnessy A."/>
            <person name="Dike S."/>
            <person name="Dedhia N."/>
            <person name="Preston R."/>
            <person name="Balija V."/>
            <person name="McCombie W.R."/>
            <person name="Chow T."/>
            <person name="Chen H."/>
            <person name="Chung M."/>
            <person name="Chen C."/>
            <person name="Shaw J."/>
            <person name="Wu H."/>
            <person name="Hsiao K."/>
            <person name="Chao Y."/>
            <person name="Chu M."/>
            <person name="Cheng C."/>
            <person name="Hour A."/>
            <person name="Lee P."/>
            <person name="Lin S."/>
            <person name="Lin Y."/>
            <person name="Liou J."/>
            <person name="Liu S."/>
            <person name="Hsing Y."/>
            <person name="Raghuvanshi S."/>
            <person name="Mohanty A."/>
            <person name="Bharti A.K."/>
            <person name="Gaur A."/>
            <person name="Gupta V."/>
            <person name="Kumar D."/>
            <person name="Ravi V."/>
            <person name="Vij S."/>
            <person name="Kapur A."/>
            <person name="Khurana P."/>
            <person name="Khurana P."/>
            <person name="Khurana J.P."/>
            <person name="Tyagi A.K."/>
            <person name="Gaikwad K."/>
            <person name="Singh A."/>
            <person name="Dalal V."/>
            <person name="Srivastava S."/>
            <person name="Dixit A."/>
            <person name="Pal A.K."/>
            <person name="Ghazi I.A."/>
            <person name="Yadav M."/>
            <person name="Pandit A."/>
            <person name="Bhargava A."/>
            <person name="Sureshbabu K."/>
            <person name="Batra K."/>
            <person name="Sharma T.R."/>
            <person name="Mohapatra T."/>
            <person name="Singh N.K."/>
            <person name="Messing J."/>
            <person name="Nelson A.B."/>
            <person name="Fuks G."/>
            <person name="Kavchok S."/>
            <person name="Keizer G."/>
            <person name="Linton E."/>
            <person name="Llaca V."/>
            <person name="Song R."/>
            <person name="Tanyolac B."/>
            <person name="Young S."/>
            <person name="Ho-Il K."/>
            <person name="Hahn J.H."/>
            <person name="Sangsakoo G."/>
            <person name="Vanavichit A."/>
            <person name="de Mattos Luiz.A.T."/>
            <person name="Zimmer P.D."/>
            <person name="Malone G."/>
            <person name="Dellagostin O."/>
            <person name="de Oliveira A.C."/>
            <person name="Bevan M."/>
            <person name="Bancroft I."/>
            <person name="Minx P."/>
            <person name="Cordum H."/>
            <person name="Wilson R."/>
            <person name="Cheng Z."/>
            <person name="Jin W."/>
            <person name="Jiang J."/>
            <person name="Leong S.A."/>
            <person name="Iwama H."/>
            <person name="Gojobori T."/>
            <person name="Itoh T."/>
            <person name="Niimura Y."/>
            <person name="Fujii Y."/>
            <person name="Habara T."/>
            <person name="Sakai H."/>
            <person name="Sato Y."/>
            <person name="Wilson G."/>
            <person name="Kumar K."/>
            <person name="McCouch S."/>
            <person name="Juretic N."/>
            <person name="Hoen D."/>
            <person name="Wright S."/>
            <person name="Bruskiewich R."/>
            <person name="Bureau T."/>
            <person name="Miyao A."/>
            <person name="Hirochika H."/>
            <person name="Nishikawa T."/>
            <person name="Kadowaki K."/>
            <person name="Sugiura M."/>
            <person name="Burr B."/>
            <person name="Sasaki T."/>
        </authorList>
    </citation>
    <scope>NUCLEOTIDE SEQUENCE [LARGE SCALE GENOMIC DNA]</scope>
    <source>
        <strain evidence="3">cv. Nipponbare</strain>
    </source>
</reference>
<sequence>MAAVVVYDPAAAPTTTPPVSSKKTPAPAAVPTTTAPTAAPITPATPALPTAPTTLPPAIAPSTKSTKAPVLAPKAKATPPPPPLSRSRLPSPASLSTILRIPAAAHAEPPHLELRQPASLACSALHSPDGARRRTELGGSGDGEQRRARQGGGTDGWAPDNGGSAVEGAWLGGSGYDEAGVIRCRPSSSLPLEVMRTLARQASPPPLPLLYSSHVILTPHQPEASARLHPHHQHLHATHSLLAFSTSAN</sequence>
<evidence type="ECO:0000256" key="1">
    <source>
        <dbReference type="SAM" id="MobiDB-lite"/>
    </source>
</evidence>
<reference evidence="3" key="2">
    <citation type="journal article" date="2008" name="Nucleic Acids Res.">
        <title>The rice annotation project database (RAP-DB): 2008 update.</title>
        <authorList>
            <consortium name="The rice annotation project (RAP)"/>
        </authorList>
    </citation>
    <scope>GENOME REANNOTATION</scope>
    <source>
        <strain evidence="3">cv. Nipponbare</strain>
    </source>
</reference>
<dbReference type="EMBL" id="AP005458">
    <property type="protein sequence ID" value="BAD54555.1"/>
    <property type="molecule type" value="Genomic_DNA"/>
</dbReference>
<evidence type="ECO:0000313" key="2">
    <source>
        <dbReference type="EMBL" id="BAD54555.1"/>
    </source>
</evidence>
<feature type="region of interest" description="Disordered" evidence="1">
    <location>
        <begin position="126"/>
        <end position="166"/>
    </location>
</feature>
<feature type="region of interest" description="Disordered" evidence="1">
    <location>
        <begin position="1"/>
        <end position="91"/>
    </location>
</feature>
<evidence type="ECO:0000313" key="3">
    <source>
        <dbReference type="Proteomes" id="UP000000763"/>
    </source>
</evidence>
<protein>
    <submittedName>
        <fullName evidence="2">Uncharacterized protein</fullName>
    </submittedName>
</protein>
<dbReference type="AlphaFoldDB" id="Q5Z636"/>
<proteinExistence type="predicted"/>
<organism evidence="2 3">
    <name type="scientific">Oryza sativa subsp. japonica</name>
    <name type="common">Rice</name>
    <dbReference type="NCBI Taxonomy" id="39947"/>
    <lineage>
        <taxon>Eukaryota</taxon>
        <taxon>Viridiplantae</taxon>
        <taxon>Streptophyta</taxon>
        <taxon>Embryophyta</taxon>
        <taxon>Tracheophyta</taxon>
        <taxon>Spermatophyta</taxon>
        <taxon>Magnoliopsida</taxon>
        <taxon>Liliopsida</taxon>
        <taxon>Poales</taxon>
        <taxon>Poaceae</taxon>
        <taxon>BOP clade</taxon>
        <taxon>Oryzoideae</taxon>
        <taxon>Oryzeae</taxon>
        <taxon>Oryzinae</taxon>
        <taxon>Oryza</taxon>
        <taxon>Oryza sativa</taxon>
    </lineage>
</organism>